<dbReference type="SUPFAM" id="SSF143437">
    <property type="entry name" value="THUMP domain-like"/>
    <property type="match status" value="1"/>
</dbReference>
<dbReference type="GO" id="GO:0006400">
    <property type="term" value="P:tRNA modification"/>
    <property type="evidence" value="ECO:0007669"/>
    <property type="project" value="InterPro"/>
</dbReference>
<sequence length="364" mass="39747">MPDTIPKRKRDADAGAERNKKQKVKKPWRTPKQSQTDDITGLSQRSIEPGDVGIWATCSMNKEAKSVGDLRHIFNHYAARLYGTGVDAEDQQDADPSADIEAELKKELDDLKKPAEEPLFTPIKLQTQCLLFFKCRKPLEPVSFAQAICEDAANKTLRSRCRFVKRLTPISMVGKATVSGLDEVAQQVLAPHFHEPGVTPKTFAIRPSIRNHNHPLTRDPVIKQVAAAVGAWGPGHRVDLKEPDLVVIIEIYQNICGMSVVDGRDFERLKRFNLSEIFEPTVQKPSAASGKEAEMVNKTTDSEVMASDQAVAVQNDHDSASILRRAAAEQEQVADADVNADSLLAADAAAAAAVVEASSPPGAE</sequence>
<feature type="domain" description="THUMP" evidence="3">
    <location>
        <begin position="152"/>
        <end position="262"/>
    </location>
</feature>
<accession>A0A6G1GMH5</accession>
<dbReference type="Proteomes" id="UP000800041">
    <property type="component" value="Unassembled WGS sequence"/>
</dbReference>
<dbReference type="PROSITE" id="PS51165">
    <property type="entry name" value="THUMP"/>
    <property type="match status" value="1"/>
</dbReference>
<protein>
    <recommendedName>
        <fullName evidence="3">THUMP domain-containing protein</fullName>
    </recommendedName>
</protein>
<dbReference type="SMART" id="SM00981">
    <property type="entry name" value="THUMP"/>
    <property type="match status" value="1"/>
</dbReference>
<reference evidence="4" key="1">
    <citation type="journal article" date="2020" name="Stud. Mycol.">
        <title>101 Dothideomycetes genomes: a test case for predicting lifestyles and emergence of pathogens.</title>
        <authorList>
            <person name="Haridas S."/>
            <person name="Albert R."/>
            <person name="Binder M."/>
            <person name="Bloem J."/>
            <person name="Labutti K."/>
            <person name="Salamov A."/>
            <person name="Andreopoulos B."/>
            <person name="Baker S."/>
            <person name="Barry K."/>
            <person name="Bills G."/>
            <person name="Bluhm B."/>
            <person name="Cannon C."/>
            <person name="Castanera R."/>
            <person name="Culley D."/>
            <person name="Daum C."/>
            <person name="Ezra D."/>
            <person name="Gonzalez J."/>
            <person name="Henrissat B."/>
            <person name="Kuo A."/>
            <person name="Liang C."/>
            <person name="Lipzen A."/>
            <person name="Lutzoni F."/>
            <person name="Magnuson J."/>
            <person name="Mondo S."/>
            <person name="Nolan M."/>
            <person name="Ohm R."/>
            <person name="Pangilinan J."/>
            <person name="Park H.-J."/>
            <person name="Ramirez L."/>
            <person name="Alfaro M."/>
            <person name="Sun H."/>
            <person name="Tritt A."/>
            <person name="Yoshinaga Y."/>
            <person name="Zwiers L.-H."/>
            <person name="Turgeon B."/>
            <person name="Goodwin S."/>
            <person name="Spatafora J."/>
            <person name="Crous P."/>
            <person name="Grigoriev I."/>
        </authorList>
    </citation>
    <scope>NUCLEOTIDE SEQUENCE</scope>
    <source>
        <strain evidence="4">CBS 113979</strain>
    </source>
</reference>
<evidence type="ECO:0000313" key="5">
    <source>
        <dbReference type="Proteomes" id="UP000800041"/>
    </source>
</evidence>
<evidence type="ECO:0000256" key="2">
    <source>
        <dbReference type="SAM" id="MobiDB-lite"/>
    </source>
</evidence>
<keyword evidence="1" id="KW-0694">RNA-binding</keyword>
<dbReference type="PANTHER" id="PTHR13452">
    <property type="entry name" value="THUMP DOMAIN CONTAINING PROTEIN 1-RELATED"/>
    <property type="match status" value="1"/>
</dbReference>
<feature type="compositionally biased region" description="Basic residues" evidence="2">
    <location>
        <begin position="20"/>
        <end position="29"/>
    </location>
</feature>
<feature type="region of interest" description="Disordered" evidence="2">
    <location>
        <begin position="1"/>
        <end position="44"/>
    </location>
</feature>
<dbReference type="PANTHER" id="PTHR13452:SF10">
    <property type="entry name" value="THUMP DOMAIN-CONTAINING PROTEIN 1"/>
    <property type="match status" value="1"/>
</dbReference>
<proteinExistence type="predicted"/>
<dbReference type="GO" id="GO:0003723">
    <property type="term" value="F:RNA binding"/>
    <property type="evidence" value="ECO:0007669"/>
    <property type="project" value="UniProtKB-UniRule"/>
</dbReference>
<evidence type="ECO:0000256" key="1">
    <source>
        <dbReference type="PROSITE-ProRule" id="PRU00529"/>
    </source>
</evidence>
<dbReference type="AlphaFoldDB" id="A0A6G1GMH5"/>
<dbReference type="EMBL" id="ML977189">
    <property type="protein sequence ID" value="KAF1982032.1"/>
    <property type="molecule type" value="Genomic_DNA"/>
</dbReference>
<name>A0A6G1GMH5_9PEZI</name>
<dbReference type="FunFam" id="3.30.2300.10:FF:000001">
    <property type="entry name" value="THUMP domain-containing protein 1"/>
    <property type="match status" value="1"/>
</dbReference>
<dbReference type="Pfam" id="PF02926">
    <property type="entry name" value="THUMP"/>
    <property type="match status" value="1"/>
</dbReference>
<dbReference type="OrthoDB" id="367221at2759"/>
<gene>
    <name evidence="4" type="ORF">K402DRAFT_424879</name>
</gene>
<organism evidence="4 5">
    <name type="scientific">Aulographum hederae CBS 113979</name>
    <dbReference type="NCBI Taxonomy" id="1176131"/>
    <lineage>
        <taxon>Eukaryota</taxon>
        <taxon>Fungi</taxon>
        <taxon>Dikarya</taxon>
        <taxon>Ascomycota</taxon>
        <taxon>Pezizomycotina</taxon>
        <taxon>Dothideomycetes</taxon>
        <taxon>Pleosporomycetidae</taxon>
        <taxon>Aulographales</taxon>
        <taxon>Aulographaceae</taxon>
    </lineage>
</organism>
<dbReference type="InterPro" id="IPR004114">
    <property type="entry name" value="THUMP_dom"/>
</dbReference>
<evidence type="ECO:0000313" key="4">
    <source>
        <dbReference type="EMBL" id="KAF1982032.1"/>
    </source>
</evidence>
<feature type="compositionally biased region" description="Basic and acidic residues" evidence="2">
    <location>
        <begin position="10"/>
        <end position="19"/>
    </location>
</feature>
<dbReference type="CDD" id="cd11717">
    <property type="entry name" value="THUMP_THUMPD1_like"/>
    <property type="match status" value="1"/>
</dbReference>
<dbReference type="Gene3D" id="3.30.2300.10">
    <property type="entry name" value="THUMP superfamily"/>
    <property type="match status" value="1"/>
</dbReference>
<feature type="compositionally biased region" description="Polar residues" evidence="2">
    <location>
        <begin position="31"/>
        <end position="44"/>
    </location>
</feature>
<dbReference type="InterPro" id="IPR040183">
    <property type="entry name" value="THUMPD1-like"/>
</dbReference>
<evidence type="ECO:0000259" key="3">
    <source>
        <dbReference type="PROSITE" id="PS51165"/>
    </source>
</evidence>
<keyword evidence="5" id="KW-1185">Reference proteome</keyword>